<protein>
    <recommendedName>
        <fullName evidence="3">Protein AF-9 homolog</fullName>
    </recommendedName>
</protein>
<dbReference type="GO" id="GO:0000812">
    <property type="term" value="C:Swr1 complex"/>
    <property type="evidence" value="ECO:0007669"/>
    <property type="project" value="UniProtKB-UniRule"/>
</dbReference>
<keyword evidence="3" id="KW-0805">Transcription regulation</keyword>
<feature type="non-terminal residue" evidence="5">
    <location>
        <position position="105"/>
    </location>
</feature>
<reference evidence="5 6" key="1">
    <citation type="journal article" date="2016" name="Proc. Natl. Acad. Sci. U.S.A.">
        <title>Lipid metabolic changes in an early divergent fungus govern the establishment of a mutualistic symbiosis with endobacteria.</title>
        <authorList>
            <person name="Lastovetsky O.A."/>
            <person name="Gaspar M.L."/>
            <person name="Mondo S.J."/>
            <person name="LaButti K.M."/>
            <person name="Sandor L."/>
            <person name="Grigoriev I.V."/>
            <person name="Henry S.A."/>
            <person name="Pawlowska T.E."/>
        </authorList>
    </citation>
    <scope>NUCLEOTIDE SEQUENCE [LARGE SCALE GENOMIC DNA]</scope>
    <source>
        <strain evidence="5 6">ATCC 52813</strain>
    </source>
</reference>
<sequence length="105" mass="12654">IKRRIIVGNVSKFISPERRDPLLKQFTHKWMIYVVEPPQTKQEDFITCVRFHLHPSYKPHNVVDVIEPPFKLTRLGWGEFPIRIQLFFVDKRRNKSVDIIHHLKL</sequence>
<comment type="domain">
    <text evidence="3">The coiled-coil domain is required for assembly into the NuA4 complex.</text>
</comment>
<dbReference type="Proteomes" id="UP000242254">
    <property type="component" value="Unassembled WGS sequence"/>
</dbReference>
<keyword evidence="1 2" id="KW-0539">Nucleus</keyword>
<dbReference type="GO" id="GO:0005737">
    <property type="term" value="C:cytoplasm"/>
    <property type="evidence" value="ECO:0007669"/>
    <property type="project" value="UniProtKB-SubCell"/>
</dbReference>
<dbReference type="Gene3D" id="2.60.40.1970">
    <property type="entry name" value="YEATS domain"/>
    <property type="match status" value="1"/>
</dbReference>
<dbReference type="PROSITE" id="PS51037">
    <property type="entry name" value="YEATS"/>
    <property type="match status" value="1"/>
</dbReference>
<evidence type="ECO:0000313" key="6">
    <source>
        <dbReference type="Proteomes" id="UP000242254"/>
    </source>
</evidence>
<comment type="similarity">
    <text evidence="3">Belongs to the YAF9 family.</text>
</comment>
<keyword evidence="3" id="KW-0010">Activator</keyword>
<comment type="subunit">
    <text evidence="3">Component of the SWR1 chromatin-remodeling complex and of the NuA4 histone acetyltransferase complex.</text>
</comment>
<dbReference type="InterPro" id="IPR005033">
    <property type="entry name" value="YEATS"/>
</dbReference>
<comment type="subcellular location">
    <subcellularLocation>
        <location evidence="3">Nucleus</location>
    </subcellularLocation>
    <subcellularLocation>
        <location evidence="3">Cytoplasm</location>
    </subcellularLocation>
</comment>
<dbReference type="GO" id="GO:0006355">
    <property type="term" value="P:regulation of DNA-templated transcription"/>
    <property type="evidence" value="ECO:0007669"/>
    <property type="project" value="InterPro"/>
</dbReference>
<proteinExistence type="inferred from homology"/>
<dbReference type="AlphaFoldDB" id="A0A2G4T847"/>
<dbReference type="GO" id="GO:0006325">
    <property type="term" value="P:chromatin organization"/>
    <property type="evidence" value="ECO:0007669"/>
    <property type="project" value="UniProtKB-KW"/>
</dbReference>
<dbReference type="STRING" id="1340429.A0A2G4T847"/>
<evidence type="ECO:0000256" key="1">
    <source>
        <dbReference type="ARBA" id="ARBA00023242"/>
    </source>
</evidence>
<evidence type="ECO:0000313" key="5">
    <source>
        <dbReference type="EMBL" id="PHZ16846.1"/>
    </source>
</evidence>
<name>A0A2G4T847_RHIZD</name>
<feature type="non-terminal residue" evidence="5">
    <location>
        <position position="1"/>
    </location>
</feature>
<dbReference type="InterPro" id="IPR038704">
    <property type="entry name" value="YEAST_sf"/>
</dbReference>
<dbReference type="InterPro" id="IPR055129">
    <property type="entry name" value="YEATS_dom"/>
</dbReference>
<dbReference type="CDD" id="cd16907">
    <property type="entry name" value="YEATS_YEATS2_like"/>
    <property type="match status" value="1"/>
</dbReference>
<evidence type="ECO:0000256" key="3">
    <source>
        <dbReference type="RuleBase" id="RU367117"/>
    </source>
</evidence>
<dbReference type="EMBL" id="KZ303842">
    <property type="protein sequence ID" value="PHZ16846.1"/>
    <property type="molecule type" value="Genomic_DNA"/>
</dbReference>
<organism evidence="5 6">
    <name type="scientific">Rhizopus microsporus ATCC 52813</name>
    <dbReference type="NCBI Taxonomy" id="1340429"/>
    <lineage>
        <taxon>Eukaryota</taxon>
        <taxon>Fungi</taxon>
        <taxon>Fungi incertae sedis</taxon>
        <taxon>Mucoromycota</taxon>
        <taxon>Mucoromycotina</taxon>
        <taxon>Mucoromycetes</taxon>
        <taxon>Mucorales</taxon>
        <taxon>Mucorineae</taxon>
        <taxon>Rhizopodaceae</taxon>
        <taxon>Rhizopus</taxon>
    </lineage>
</organism>
<dbReference type="GO" id="GO:0006281">
    <property type="term" value="P:DNA repair"/>
    <property type="evidence" value="ECO:0007669"/>
    <property type="project" value="UniProtKB-UniRule"/>
</dbReference>
<accession>A0A2G4T847</accession>
<keyword evidence="3" id="KW-0156">Chromatin regulator</keyword>
<keyword evidence="3" id="KW-0175">Coiled coil</keyword>
<comment type="function">
    <text evidence="3">Component of the SWR1 complex which mediates the ATP-dependent exchange of histone H2A for an H2A variant leading to transcriptional regulation of selected genes by chromatin remodeling. Component of the NuA4 histone acetyltransferase complex which is involved in transcriptional activation of selected genes principally by acetylation of nucleosomal histones H4 and H2A. The NuA4 complex is also involved in DNA repair. Yaf9 may also be required for viability in conditions in which the structural integrity of the spindle is compromised.</text>
</comment>
<keyword evidence="3" id="KW-0963">Cytoplasm</keyword>
<keyword evidence="3" id="KW-0804">Transcription</keyword>
<evidence type="ECO:0000259" key="4">
    <source>
        <dbReference type="PROSITE" id="PS51037"/>
    </source>
</evidence>
<dbReference type="Pfam" id="PF03366">
    <property type="entry name" value="YEATS"/>
    <property type="match status" value="1"/>
</dbReference>
<gene>
    <name evidence="3" type="primary">YAF9</name>
    <name evidence="5" type="ORF">RHIMIDRAFT_184241</name>
</gene>
<keyword evidence="6" id="KW-1185">Reference proteome</keyword>
<evidence type="ECO:0000256" key="2">
    <source>
        <dbReference type="PROSITE-ProRule" id="PRU00376"/>
    </source>
</evidence>
<keyword evidence="3" id="KW-0227">DNA damage</keyword>
<keyword evidence="3" id="KW-0234">DNA repair</keyword>
<feature type="domain" description="YEATS" evidence="4">
    <location>
        <begin position="1"/>
        <end position="105"/>
    </location>
</feature>
<dbReference type="PANTHER" id="PTHR23195">
    <property type="entry name" value="YEATS DOMAIN"/>
    <property type="match status" value="1"/>
</dbReference>